<feature type="compositionally biased region" description="Basic and acidic residues" evidence="1">
    <location>
        <begin position="1167"/>
        <end position="1178"/>
    </location>
</feature>
<feature type="domain" description="Protein kinase" evidence="2">
    <location>
        <begin position="180"/>
        <end position="507"/>
    </location>
</feature>
<dbReference type="GO" id="GO:0004672">
    <property type="term" value="F:protein kinase activity"/>
    <property type="evidence" value="ECO:0007669"/>
    <property type="project" value="InterPro"/>
</dbReference>
<comment type="caution">
    <text evidence="3">The sequence shown here is derived from an EMBL/GenBank/DDBJ whole genome shotgun (WGS) entry which is preliminary data.</text>
</comment>
<feature type="region of interest" description="Disordered" evidence="1">
    <location>
        <begin position="1154"/>
        <end position="1198"/>
    </location>
</feature>
<sequence>MLTPATGALAEYFSWEREAWVEILADVDGDEREHFLPLESLKSYFTMCDDWHRKNLDCILAEVFQTDLPPIDADLILRDHAAVFCILLNINRAQHIEHFACFEELSDRRLPFDITRPPRHFPRHPEFLSEFCAVQKRYCVPIFDAHMLHKHFESQRLLPITFRRPLNTRGTPRTAIIGIYKLNNHITTAAAKCNFPESSPTSEPFETTANTFVVETYAAGDELSAYTRKISLLRPLKNAKGLISFYGSYEHRDRSHILLEYADKGTLDHFFQNEAPPSRGDDIVDFWENLLQLAKGLRAIHTVKEAHYDVSPANILVLSKGVPSPCHWQFKFSCPGLPLPPLHTTPAAQCYAPPTALTHRHGGANAAGADIWSLGRILGEAAFWVAEGWKGVLDYRQQMAQALYSDTNAYHDDDDDDDDDGEQMFQTIFDIHGELEHHLRRSDHITKDILDTLVDEMLWDETPPSMETVTRQADVVISRARQKLRASTSSRRSTCSSRRSRSRNPTRSNTPPPPLPLPSFMADAKADSLCSSLRFPQHVESWRMHVTSHSTAISTPASNRASLFSGVGSDSSRVSGDHVYLGGIESRTPELEIDAPATSWFLDSPTTDSAITPLTSPPTSVHPSQTPALDVKQSPCIHDGSELAIETTPMKTYQIMHDSEAADVIEPTLTYPSSEVNKPLTVSETSLMDHPIGQDQSAALDAQWGRQTNNDEVRLGGALQTLPSQEYFLKFRKSPPLPRFAGPSSVTLPGNSLVPPTPKSTNMDAVYSNRDRLAPHASVGPRPSASTNFSYCRPHTGHDSQLPSRSYHSRKAVESIGEFSRSPSTHSISSVAFEVKAPGVENTRHNSVRSSVSSSRTTTSNRPSIGSTILSKGRRISSAMNTRRNSLLSLPDSDNSFQAGTTSRLSPLCEPANCAAEGQGDYLDVDTCRQWKKLSKANKKKKQQPPLLPGTEHLEALEQRDHIFIVDDSDSMGPHWMNVCHVFEGLSYMVKGMSPGGTELFFTVSCDTRRRKGTQDLCQYLAKHRLQKAQTNIARRLDLQLAAYRMKLSSMKRGAKEVRPVSYYILSNGDWTEASMAELQSTLERTAGLTQKLGLQQQILVSFVRFGESEGSAGMINRLAWDGVGVRVASTARTGNVWEMLRGKDDEDKCMGTRSWQGEEASATGHRARELEETEQARAKAAATSTSGSRSQETSAASEIAGIFELA</sequence>
<dbReference type="EMBL" id="CAJHIT010000009">
    <property type="protein sequence ID" value="CAD6504920.1"/>
    <property type="molecule type" value="Genomic_DNA"/>
</dbReference>
<feature type="region of interest" description="Disordered" evidence="1">
    <location>
        <begin position="480"/>
        <end position="521"/>
    </location>
</feature>
<accession>A0A9W4GIH8</accession>
<organism evidence="3 4">
    <name type="scientific">Blumeria graminis f. sp. triticale</name>
    <dbReference type="NCBI Taxonomy" id="1689686"/>
    <lineage>
        <taxon>Eukaryota</taxon>
        <taxon>Fungi</taxon>
        <taxon>Dikarya</taxon>
        <taxon>Ascomycota</taxon>
        <taxon>Pezizomycotina</taxon>
        <taxon>Leotiomycetes</taxon>
        <taxon>Erysiphales</taxon>
        <taxon>Erysiphaceae</taxon>
        <taxon>Blumeria</taxon>
    </lineage>
</organism>
<evidence type="ECO:0000313" key="4">
    <source>
        <dbReference type="Proteomes" id="UP000683417"/>
    </source>
</evidence>
<dbReference type="Proteomes" id="UP000683417">
    <property type="component" value="Unassembled WGS sequence"/>
</dbReference>
<name>A0A9W4GIH8_BLUGR</name>
<dbReference type="Pfam" id="PF00069">
    <property type="entry name" value="Pkinase"/>
    <property type="match status" value="1"/>
</dbReference>
<proteinExistence type="predicted"/>
<dbReference type="AlphaFoldDB" id="A0A9W4GIH8"/>
<dbReference type="SMART" id="SM00220">
    <property type="entry name" value="S_TKc"/>
    <property type="match status" value="1"/>
</dbReference>
<feature type="compositionally biased region" description="Low complexity" evidence="1">
    <location>
        <begin position="487"/>
        <end position="497"/>
    </location>
</feature>
<evidence type="ECO:0000313" key="3">
    <source>
        <dbReference type="EMBL" id="CAD6504920.1"/>
    </source>
</evidence>
<evidence type="ECO:0000256" key="1">
    <source>
        <dbReference type="SAM" id="MobiDB-lite"/>
    </source>
</evidence>
<evidence type="ECO:0000259" key="2">
    <source>
        <dbReference type="PROSITE" id="PS50011"/>
    </source>
</evidence>
<dbReference type="PROSITE" id="PS50011">
    <property type="entry name" value="PROTEIN_KINASE_DOM"/>
    <property type="match status" value="1"/>
</dbReference>
<reference evidence="3" key="1">
    <citation type="submission" date="2020-10" db="EMBL/GenBank/DDBJ databases">
        <authorList>
            <person name="Muller C M."/>
        </authorList>
    </citation>
    <scope>NUCLEOTIDE SEQUENCE</scope>
    <source>
        <strain evidence="3">THUN-12</strain>
    </source>
</reference>
<protein>
    <submittedName>
        <fullName evidence="3">BgTH12-00420</fullName>
    </submittedName>
</protein>
<dbReference type="GO" id="GO:0005524">
    <property type="term" value="F:ATP binding"/>
    <property type="evidence" value="ECO:0007669"/>
    <property type="project" value="InterPro"/>
</dbReference>
<dbReference type="InterPro" id="IPR000719">
    <property type="entry name" value="Prot_kinase_dom"/>
</dbReference>
<feature type="compositionally biased region" description="Polar residues" evidence="1">
    <location>
        <begin position="1183"/>
        <end position="1197"/>
    </location>
</feature>
<feature type="compositionally biased region" description="Low complexity" evidence="1">
    <location>
        <begin position="848"/>
        <end position="862"/>
    </location>
</feature>
<gene>
    <name evidence="3" type="ORF">BGTH12_LOCUS6278</name>
</gene>
<feature type="region of interest" description="Disordered" evidence="1">
    <location>
        <begin position="842"/>
        <end position="876"/>
    </location>
</feature>